<protein>
    <submittedName>
        <fullName evidence="1">Uncharacterized protein</fullName>
    </submittedName>
</protein>
<name>A0ACC2FDM1_DALPE</name>
<evidence type="ECO:0000313" key="1">
    <source>
        <dbReference type="EMBL" id="KAJ7989461.1"/>
    </source>
</evidence>
<organism evidence="1 2">
    <name type="scientific">Dallia pectoralis</name>
    <name type="common">Alaska blackfish</name>
    <dbReference type="NCBI Taxonomy" id="75939"/>
    <lineage>
        <taxon>Eukaryota</taxon>
        <taxon>Metazoa</taxon>
        <taxon>Chordata</taxon>
        <taxon>Craniata</taxon>
        <taxon>Vertebrata</taxon>
        <taxon>Euteleostomi</taxon>
        <taxon>Actinopterygii</taxon>
        <taxon>Neopterygii</taxon>
        <taxon>Teleostei</taxon>
        <taxon>Protacanthopterygii</taxon>
        <taxon>Esociformes</taxon>
        <taxon>Umbridae</taxon>
        <taxon>Dallia</taxon>
    </lineage>
</organism>
<accession>A0ACC2FDM1</accession>
<dbReference type="EMBL" id="CM055756">
    <property type="protein sequence ID" value="KAJ7989461.1"/>
    <property type="molecule type" value="Genomic_DNA"/>
</dbReference>
<proteinExistence type="predicted"/>
<sequence>MERAEMERAEMERAEMERIEVVEAVATLLKILEAMVDTHEQEPQSLDLQVPRGPVGTRDSVKAGTQVDSAHAETVSSVSDTSTRMNTSQKRDEQPSTIDCPGGIRPNNLDSKRKRKRKPENADSIPDKMMAPEVPLKRKKESDPFTNTSMLKR</sequence>
<keyword evidence="2" id="KW-1185">Reference proteome</keyword>
<reference evidence="1" key="1">
    <citation type="submission" date="2021-05" db="EMBL/GenBank/DDBJ databases">
        <authorList>
            <person name="Pan Q."/>
            <person name="Jouanno E."/>
            <person name="Zahm M."/>
            <person name="Klopp C."/>
            <person name="Cabau C."/>
            <person name="Louis A."/>
            <person name="Berthelot C."/>
            <person name="Parey E."/>
            <person name="Roest Crollius H."/>
            <person name="Montfort J."/>
            <person name="Robinson-Rechavi M."/>
            <person name="Bouchez O."/>
            <person name="Lampietro C."/>
            <person name="Lopez Roques C."/>
            <person name="Donnadieu C."/>
            <person name="Postlethwait J."/>
            <person name="Bobe J."/>
            <person name="Dillon D."/>
            <person name="Chandos A."/>
            <person name="von Hippel F."/>
            <person name="Guiguen Y."/>
        </authorList>
    </citation>
    <scope>NUCLEOTIDE SEQUENCE</scope>
    <source>
        <strain evidence="1">YG-Jan2019</strain>
    </source>
</reference>
<evidence type="ECO:0000313" key="2">
    <source>
        <dbReference type="Proteomes" id="UP001157502"/>
    </source>
</evidence>
<dbReference type="Proteomes" id="UP001157502">
    <property type="component" value="Chromosome 29"/>
</dbReference>
<gene>
    <name evidence="1" type="ORF">DPEC_G00304790</name>
</gene>
<comment type="caution">
    <text evidence="1">The sequence shown here is derived from an EMBL/GenBank/DDBJ whole genome shotgun (WGS) entry which is preliminary data.</text>
</comment>